<evidence type="ECO:0000256" key="10">
    <source>
        <dbReference type="ARBA" id="ARBA00057449"/>
    </source>
</evidence>
<evidence type="ECO:0000256" key="8">
    <source>
        <dbReference type="ARBA" id="ARBA00023160"/>
    </source>
</evidence>
<feature type="domain" description="Beta-ketoacyl-[acyl-carrier-protein] synthase III C-terminal" evidence="12">
    <location>
        <begin position="243"/>
        <end position="332"/>
    </location>
</feature>
<comment type="catalytic activity">
    <reaction evidence="9 11">
        <text>malonyl-[ACP] + acetyl-CoA + H(+) = 3-oxobutanoyl-[ACP] + CO2 + CoA</text>
        <dbReference type="Rhea" id="RHEA:12080"/>
        <dbReference type="Rhea" id="RHEA-COMP:9623"/>
        <dbReference type="Rhea" id="RHEA-COMP:9625"/>
        <dbReference type="ChEBI" id="CHEBI:15378"/>
        <dbReference type="ChEBI" id="CHEBI:16526"/>
        <dbReference type="ChEBI" id="CHEBI:57287"/>
        <dbReference type="ChEBI" id="CHEBI:57288"/>
        <dbReference type="ChEBI" id="CHEBI:78449"/>
        <dbReference type="ChEBI" id="CHEBI:78450"/>
        <dbReference type="EC" id="2.3.1.180"/>
    </reaction>
</comment>
<keyword evidence="6 11" id="KW-0276">Fatty acid metabolism</keyword>
<sequence length="334" mass="36574">MNSLNNTHGITIIGTGSSIPEMCITNDDLSHIVDTSDSWITTRTGIKQRRVVGENDSIVSLSVKASLQAIENANIKAEDIGLIILATSTPDDLFGTASKIQAAIGATKCFAFDLTAACSGFLLGFITAAQFLKNGSYKHALVVGADVLSEWVDWSDRTTCVLFGDAAAAVVLEQSENDSIIDFEIHTDGTQSHNLNIKSNKVLKICKKDMFLNKSQYEFLSMNGKEVYKFAISKIPKIIKECLDKNQLTSKDIDWLLLHQANERILEAVAEKLEIDSNKILKNLDKYGNTSAASIPLMLDEALRSKKIKNNDLIVISGFGAGLTWGVTIIKWQQ</sequence>
<comment type="function">
    <text evidence="11">Catalyzes the condensation reaction of fatty acid synthesis by the addition to an acyl acceptor of two carbons from malonyl-ACP. Catalyzes the first condensation reaction which initiates fatty acid synthesis and may therefore play a role in governing the total rate of fatty acid production. Possesses both acetoacetyl-ACP synthase and acetyl transacylase activities. Its substrate specificity determines the biosynthesis of branched-chain and/or straight-chain of fatty acids.</text>
</comment>
<dbReference type="PANTHER" id="PTHR43091">
    <property type="entry name" value="3-OXOACYL-[ACYL-CARRIER-PROTEIN] SYNTHASE"/>
    <property type="match status" value="1"/>
</dbReference>
<dbReference type="InterPro" id="IPR013751">
    <property type="entry name" value="ACP_syn_III_N"/>
</dbReference>
<comment type="domain">
    <text evidence="11">The last Arg residue of the ACP-binding site is essential for the weak association between ACP/AcpP and FabH.</text>
</comment>
<organism evidence="14">
    <name type="scientific">Flintiella sanguinaria</name>
    <dbReference type="NCBI Taxonomy" id="101926"/>
    <lineage>
        <taxon>Eukaryota</taxon>
        <taxon>Rhodophyta</taxon>
        <taxon>Bangiophyceae</taxon>
        <taxon>Porphyridiales</taxon>
        <taxon>Porphyridiaceae</taxon>
        <taxon>Flintiella</taxon>
    </lineage>
</organism>
<keyword evidence="11" id="KW-0511">Multifunctional enzyme</keyword>
<dbReference type="EC" id="2.3.1.180" evidence="3 11"/>
<evidence type="ECO:0000256" key="6">
    <source>
        <dbReference type="ARBA" id="ARBA00022832"/>
    </source>
</evidence>
<feature type="active site" evidence="11">
    <location>
        <position position="118"/>
    </location>
</feature>
<comment type="similarity">
    <text evidence="2 11">Belongs to the thiolase-like superfamily. FabH family.</text>
</comment>
<evidence type="ECO:0000256" key="1">
    <source>
        <dbReference type="ARBA" id="ARBA00005194"/>
    </source>
</evidence>
<dbReference type="UniPathway" id="UPA00094"/>
<keyword evidence="11" id="KW-0012">Acyltransferase</keyword>
<comment type="pathway">
    <text evidence="1 11">Lipid metabolism; fatty acid biosynthesis.</text>
</comment>
<evidence type="ECO:0000259" key="13">
    <source>
        <dbReference type="Pfam" id="PF08545"/>
    </source>
</evidence>
<accession>A0A1X9PUL0</accession>
<geneLocation type="chloroplast" evidence="14"/>
<dbReference type="GO" id="GO:0004315">
    <property type="term" value="F:3-oxoacyl-[acyl-carrier-protein] synthase activity"/>
    <property type="evidence" value="ECO:0007669"/>
    <property type="project" value="InterPro"/>
</dbReference>
<protein>
    <recommendedName>
        <fullName evidence="3 11">Beta-ketoacyl-[acyl-carrier-protein] synthase III</fullName>
        <shortName evidence="11">Beta-ketoacyl-ACP synthase III</shortName>
        <shortName evidence="11">KAS III</shortName>
        <ecNumber evidence="3 11">2.3.1.180</ecNumber>
    </recommendedName>
    <alternativeName>
        <fullName evidence="11">3-oxoacyl-[acyl-carrier-protein] synthase 3</fullName>
    </alternativeName>
    <alternativeName>
        <fullName evidence="11">3-oxoacyl-[acyl-carrier-protein] synthase III</fullName>
    </alternativeName>
</protein>
<evidence type="ECO:0000313" key="14">
    <source>
        <dbReference type="EMBL" id="ARO91170.1"/>
    </source>
</evidence>
<keyword evidence="14" id="KW-0150">Chloroplast</keyword>
<dbReference type="InterPro" id="IPR016039">
    <property type="entry name" value="Thiolase-like"/>
</dbReference>
<dbReference type="Pfam" id="PF08545">
    <property type="entry name" value="ACP_syn_III"/>
    <property type="match status" value="1"/>
</dbReference>
<reference evidence="14" key="1">
    <citation type="submission" date="2017-03" db="EMBL/GenBank/DDBJ databases">
        <title>The new red algal subphylum Proteorhodophytina comprises the largest and most divergent plastid genomes known.</title>
        <authorList>
            <person name="Munoz-Gomez S.A."/>
            <person name="Mejia-Franco F.G."/>
            <person name="Durnin K."/>
            <person name="Morgan C."/>
            <person name="Grisdale C.J."/>
            <person name="Archibald J.M."/>
            <person name="Slamovits C.H."/>
        </authorList>
    </citation>
    <scope>NUCLEOTIDE SEQUENCE</scope>
    <source>
        <strain evidence="14">UTEX LB2060</strain>
    </source>
</reference>
<keyword evidence="7 11" id="KW-0443">Lipid metabolism</keyword>
<dbReference type="CDD" id="cd00830">
    <property type="entry name" value="KAS_III"/>
    <property type="match status" value="1"/>
</dbReference>
<dbReference type="InterPro" id="IPR004655">
    <property type="entry name" value="FabH"/>
</dbReference>
<dbReference type="GO" id="GO:0006633">
    <property type="term" value="P:fatty acid biosynthetic process"/>
    <property type="evidence" value="ECO:0007669"/>
    <property type="project" value="UniProtKB-UniRule"/>
</dbReference>
<evidence type="ECO:0000256" key="3">
    <source>
        <dbReference type="ARBA" id="ARBA00012333"/>
    </source>
</evidence>
<dbReference type="PANTHER" id="PTHR43091:SF1">
    <property type="entry name" value="BETA-KETOACYL-[ACYL-CARRIER-PROTEIN] SYNTHASE III, CHLOROPLASTIC"/>
    <property type="match status" value="1"/>
</dbReference>
<dbReference type="HAMAP" id="MF_01815">
    <property type="entry name" value="FabH"/>
    <property type="match status" value="1"/>
</dbReference>
<evidence type="ECO:0000256" key="9">
    <source>
        <dbReference type="ARBA" id="ARBA00052419"/>
    </source>
</evidence>
<comment type="subunit">
    <text evidence="11">Homodimer.</text>
</comment>
<evidence type="ECO:0000256" key="5">
    <source>
        <dbReference type="ARBA" id="ARBA00022679"/>
    </source>
</evidence>
<proteinExistence type="inferred from homology"/>
<feature type="region of interest" description="ACP-binding" evidence="11">
    <location>
        <begin position="260"/>
        <end position="264"/>
    </location>
</feature>
<feature type="domain" description="Beta-ketoacyl-[acyl-carrier-protein] synthase III N-terminal" evidence="13">
    <location>
        <begin position="112"/>
        <end position="189"/>
    </location>
</feature>
<name>A0A1X9PUL0_9RHOD</name>
<evidence type="ECO:0000256" key="11">
    <source>
        <dbReference type="HAMAP-Rule" id="MF_01815"/>
    </source>
</evidence>
<dbReference type="SUPFAM" id="SSF53901">
    <property type="entry name" value="Thiolase-like"/>
    <property type="match status" value="1"/>
</dbReference>
<dbReference type="NCBIfam" id="TIGR00747">
    <property type="entry name" value="fabH"/>
    <property type="match status" value="1"/>
</dbReference>
<dbReference type="GO" id="GO:0009507">
    <property type="term" value="C:chloroplast"/>
    <property type="evidence" value="ECO:0007669"/>
    <property type="project" value="UniProtKB-SubCell"/>
</dbReference>
<dbReference type="FunFam" id="3.40.47.10:FF:000004">
    <property type="entry name" value="3-oxoacyl-[acyl-carrier-protein] synthase 3"/>
    <property type="match status" value="1"/>
</dbReference>
<comment type="function">
    <text evidence="10">Catalyzes the condensation reaction of fatty acid synthesis by the addition to an acyl acceptor of two carbons from malonyl-ACP. KAS III catalyzes the first condensation reaction which initiates fatty acid synthesis and may therefore play a role in governing the total rate of fatty acid production. Possesses both acetoacetyl-ACP synthase and acetyl transacylase activities.</text>
</comment>
<evidence type="ECO:0000256" key="4">
    <source>
        <dbReference type="ARBA" id="ARBA00022516"/>
    </source>
</evidence>
<feature type="active site" evidence="11">
    <location>
        <position position="289"/>
    </location>
</feature>
<dbReference type="GO" id="GO:0033818">
    <property type="term" value="F:beta-ketoacyl-acyl-carrier-protein synthase III activity"/>
    <property type="evidence" value="ECO:0007669"/>
    <property type="project" value="UniProtKB-UniRule"/>
</dbReference>
<feature type="active site" evidence="11">
    <location>
        <position position="259"/>
    </location>
</feature>
<evidence type="ECO:0000256" key="7">
    <source>
        <dbReference type="ARBA" id="ARBA00023098"/>
    </source>
</evidence>
<evidence type="ECO:0000256" key="2">
    <source>
        <dbReference type="ARBA" id="ARBA00008642"/>
    </source>
</evidence>
<keyword evidence="8 11" id="KW-0275">Fatty acid biosynthesis</keyword>
<dbReference type="Pfam" id="PF08541">
    <property type="entry name" value="ACP_syn_III_C"/>
    <property type="match status" value="1"/>
</dbReference>
<dbReference type="NCBIfam" id="NF006829">
    <property type="entry name" value="PRK09352.1"/>
    <property type="match status" value="1"/>
</dbReference>
<keyword evidence="4 11" id="KW-0444">Lipid biosynthesis</keyword>
<dbReference type="AlphaFoldDB" id="A0A1X9PUL0"/>
<dbReference type="EMBL" id="KY709211">
    <property type="protein sequence ID" value="ARO91170.1"/>
    <property type="molecule type" value="Genomic_DNA"/>
</dbReference>
<keyword evidence="14" id="KW-0934">Plastid</keyword>
<dbReference type="InterPro" id="IPR013747">
    <property type="entry name" value="ACP_syn_III_C"/>
</dbReference>
<gene>
    <name evidence="11 14" type="primary">fabH</name>
</gene>
<dbReference type="Gene3D" id="3.40.47.10">
    <property type="match status" value="1"/>
</dbReference>
<comment type="subcellular location">
    <subcellularLocation>
        <location evidence="11">Plastid</location>
        <location evidence="11">Chloroplast</location>
    </subcellularLocation>
</comment>
<evidence type="ECO:0000259" key="12">
    <source>
        <dbReference type="Pfam" id="PF08541"/>
    </source>
</evidence>
<keyword evidence="5 11" id="KW-0808">Transferase</keyword>